<sequence length="59" mass="6802">MKKLPQRTKKKQPQTLTCITDAEMPNKSSKQALKKLNCKYGTAVAIYRIRIVSNVMRHL</sequence>
<reference evidence="1 2" key="1">
    <citation type="submission" date="2014-01" db="EMBL/GenBank/DDBJ databases">
        <title>Full genme sequencing of cellulolytic bacterium Gynuella sunshinyii YC6258T gen. nov., sp. nov.</title>
        <authorList>
            <person name="Khan H."/>
            <person name="Chung E.J."/>
            <person name="Chung Y.R."/>
        </authorList>
    </citation>
    <scope>NUCLEOTIDE SEQUENCE [LARGE SCALE GENOMIC DNA]</scope>
    <source>
        <strain evidence="1 2">YC6258</strain>
    </source>
</reference>
<dbReference type="STRING" id="1445510.YC6258_00689"/>
<dbReference type="Proteomes" id="UP000032266">
    <property type="component" value="Chromosome"/>
</dbReference>
<keyword evidence="2" id="KW-1185">Reference proteome</keyword>
<dbReference type="KEGG" id="gsn:YC6258_00689"/>
<gene>
    <name evidence="1" type="ORF">YC6258_00689</name>
</gene>
<name>A0A0C5VR96_9GAMM</name>
<evidence type="ECO:0000313" key="2">
    <source>
        <dbReference type="Proteomes" id="UP000032266"/>
    </source>
</evidence>
<dbReference type="HOGENOM" id="CLU_2954058_0_0_6"/>
<evidence type="ECO:0000313" key="1">
    <source>
        <dbReference type="EMBL" id="AJQ92739.1"/>
    </source>
</evidence>
<proteinExistence type="predicted"/>
<protein>
    <submittedName>
        <fullName evidence="1">Uncharacterized protein</fullName>
    </submittedName>
</protein>
<organism evidence="1 2">
    <name type="scientific">Gynuella sunshinyii YC6258</name>
    <dbReference type="NCBI Taxonomy" id="1445510"/>
    <lineage>
        <taxon>Bacteria</taxon>
        <taxon>Pseudomonadati</taxon>
        <taxon>Pseudomonadota</taxon>
        <taxon>Gammaproteobacteria</taxon>
        <taxon>Oceanospirillales</taxon>
        <taxon>Saccharospirillaceae</taxon>
        <taxon>Gynuella</taxon>
    </lineage>
</organism>
<dbReference type="EMBL" id="CP007142">
    <property type="protein sequence ID" value="AJQ92739.1"/>
    <property type="molecule type" value="Genomic_DNA"/>
</dbReference>
<accession>A0A0C5VR96</accession>
<dbReference type="AlphaFoldDB" id="A0A0C5VR96"/>